<evidence type="ECO:0000256" key="3">
    <source>
        <dbReference type="ARBA" id="ARBA00023125"/>
    </source>
</evidence>
<dbReference type="GO" id="GO:0003677">
    <property type="term" value="F:DNA binding"/>
    <property type="evidence" value="ECO:0007669"/>
    <property type="project" value="UniProtKB-KW"/>
</dbReference>
<accession>A0A9P3BNK4</accession>
<dbReference type="InterPro" id="IPR050987">
    <property type="entry name" value="AtrR-like"/>
</dbReference>
<reference evidence="6 7" key="1">
    <citation type="submission" date="2018-10" db="EMBL/GenBank/DDBJ databases">
        <title>Pan-genome distribution and transcriptional activeness of fungal secondary metabolism genes in Aspergillus section Fumigati.</title>
        <authorList>
            <person name="Takahashi H."/>
            <person name="Umemura M."/>
            <person name="Ninomiya A."/>
            <person name="Kusuya Y."/>
            <person name="Urayama S."/>
            <person name="Shimizu M."/>
            <person name="Watanabe A."/>
            <person name="Kamei K."/>
            <person name="Yaguchi T."/>
            <person name="Hagiwara D."/>
        </authorList>
    </citation>
    <scope>NUCLEOTIDE SEQUENCE [LARGE SCALE GENOMIC DNA]</scope>
    <source>
        <strain evidence="6 7">IFM 55266</strain>
    </source>
</reference>
<evidence type="ECO:0000313" key="6">
    <source>
        <dbReference type="EMBL" id="GIJ92143.1"/>
    </source>
</evidence>
<keyword evidence="3" id="KW-0238">DNA-binding</keyword>
<keyword evidence="2" id="KW-0479">Metal-binding</keyword>
<feature type="transmembrane region" description="Helical" evidence="5">
    <location>
        <begin position="221"/>
        <end position="242"/>
    </location>
</feature>
<sequence length="332" mass="37704">MTFGRPPAIPDSYVQLDLPVVDSIGQGQPFVDDKTIHHSIQFFNSTMSVHPTLPQVDCPHRLTLTRTLYKQMGNIIDQVYGQNLGCGPGLSVGETVGRVLSIENQLFSWVMALPECLRQLTLQGLREEIKQSENRPRPFSLKFRVILTLRYLHVQILLHRPILVKFLDASLAPGLEPSQERILNDIGYSSMNKCVESAMGIIDIIHELVSATGWQRDLLGAWWYSLYYTFNAALVIIGATWVQRTRQSAQDSPVHQPANIQLYPGHAVATLCRLDTGNRMVDRCRYYLEQLISVLRLQRKGFRATPVDLMTLIRFHSGGPSWYYHEEPHPGL</sequence>
<dbReference type="GeneID" id="67009728"/>
<keyword evidence="4" id="KW-0539">Nucleus</keyword>
<dbReference type="CDD" id="cd12148">
    <property type="entry name" value="fungal_TF_MHR"/>
    <property type="match status" value="1"/>
</dbReference>
<dbReference type="RefSeq" id="XP_043162889.1">
    <property type="nucleotide sequence ID" value="XM_043306954.1"/>
</dbReference>
<evidence type="ECO:0000256" key="4">
    <source>
        <dbReference type="ARBA" id="ARBA00023242"/>
    </source>
</evidence>
<proteinExistence type="predicted"/>
<dbReference type="PANTHER" id="PTHR46910">
    <property type="entry name" value="TRANSCRIPTION FACTOR PDR1"/>
    <property type="match status" value="1"/>
</dbReference>
<comment type="caution">
    <text evidence="6">The sequence shown here is derived from an EMBL/GenBank/DDBJ whole genome shotgun (WGS) entry which is preliminary data.</text>
</comment>
<dbReference type="GO" id="GO:0003700">
    <property type="term" value="F:DNA-binding transcription factor activity"/>
    <property type="evidence" value="ECO:0007669"/>
    <property type="project" value="InterPro"/>
</dbReference>
<dbReference type="GO" id="GO:0005634">
    <property type="term" value="C:nucleus"/>
    <property type="evidence" value="ECO:0007669"/>
    <property type="project" value="UniProtKB-SubCell"/>
</dbReference>
<dbReference type="GO" id="GO:0046872">
    <property type="term" value="F:metal ion binding"/>
    <property type="evidence" value="ECO:0007669"/>
    <property type="project" value="UniProtKB-KW"/>
</dbReference>
<keyword evidence="5" id="KW-0812">Transmembrane</keyword>
<dbReference type="AlphaFoldDB" id="A0A9P3BNK4"/>
<name>A0A9P3BNK4_9EURO</name>
<evidence type="ECO:0000256" key="2">
    <source>
        <dbReference type="ARBA" id="ARBA00022723"/>
    </source>
</evidence>
<gene>
    <name evidence="6" type="ORF">Asppvi_011119</name>
</gene>
<dbReference type="Proteomes" id="UP001043456">
    <property type="component" value="Unassembled WGS sequence"/>
</dbReference>
<evidence type="ECO:0000256" key="1">
    <source>
        <dbReference type="ARBA" id="ARBA00004123"/>
    </source>
</evidence>
<protein>
    <recommendedName>
        <fullName evidence="8">Transcription factor domain-containing protein</fullName>
    </recommendedName>
</protein>
<organism evidence="6 7">
    <name type="scientific">Aspergillus pseudoviridinutans</name>
    <dbReference type="NCBI Taxonomy" id="1517512"/>
    <lineage>
        <taxon>Eukaryota</taxon>
        <taxon>Fungi</taxon>
        <taxon>Dikarya</taxon>
        <taxon>Ascomycota</taxon>
        <taxon>Pezizomycotina</taxon>
        <taxon>Eurotiomycetes</taxon>
        <taxon>Eurotiomycetidae</taxon>
        <taxon>Eurotiales</taxon>
        <taxon>Aspergillaceae</taxon>
        <taxon>Aspergillus</taxon>
        <taxon>Aspergillus subgen. Fumigati</taxon>
    </lineage>
</organism>
<keyword evidence="7" id="KW-1185">Reference proteome</keyword>
<comment type="subcellular location">
    <subcellularLocation>
        <location evidence="1">Nucleus</location>
    </subcellularLocation>
</comment>
<dbReference type="PANTHER" id="PTHR46910:SF3">
    <property type="entry name" value="HALOTOLERANCE PROTEIN 9-RELATED"/>
    <property type="match status" value="1"/>
</dbReference>
<keyword evidence="5" id="KW-0472">Membrane</keyword>
<keyword evidence="5" id="KW-1133">Transmembrane helix</keyword>
<dbReference type="OrthoDB" id="3364175at2759"/>
<dbReference type="EMBL" id="BHVY01000009">
    <property type="protein sequence ID" value="GIJ92143.1"/>
    <property type="molecule type" value="Genomic_DNA"/>
</dbReference>
<evidence type="ECO:0008006" key="8">
    <source>
        <dbReference type="Google" id="ProtNLM"/>
    </source>
</evidence>
<evidence type="ECO:0000313" key="7">
    <source>
        <dbReference type="Proteomes" id="UP001043456"/>
    </source>
</evidence>
<evidence type="ECO:0000256" key="5">
    <source>
        <dbReference type="SAM" id="Phobius"/>
    </source>
</evidence>